<evidence type="ECO:0000256" key="1">
    <source>
        <dbReference type="SAM" id="Phobius"/>
    </source>
</evidence>
<feature type="transmembrane region" description="Helical" evidence="1">
    <location>
        <begin position="602"/>
        <end position="625"/>
    </location>
</feature>
<dbReference type="AlphaFoldDB" id="A0AAV9Y1K1"/>
<accession>A0AAV9Y1K1</accession>
<evidence type="ECO:0000313" key="2">
    <source>
        <dbReference type="EMBL" id="KAK6590880.1"/>
    </source>
</evidence>
<evidence type="ECO:0000313" key="3">
    <source>
        <dbReference type="Proteomes" id="UP001311799"/>
    </source>
</evidence>
<name>A0AAV9Y1K1_9CRYT</name>
<organism evidence="2 3">
    <name type="scientific">Cryptosporidium xiaoi</name>
    <dbReference type="NCBI Taxonomy" id="659607"/>
    <lineage>
        <taxon>Eukaryota</taxon>
        <taxon>Sar</taxon>
        <taxon>Alveolata</taxon>
        <taxon>Apicomplexa</taxon>
        <taxon>Conoidasida</taxon>
        <taxon>Coccidia</taxon>
        <taxon>Eucoccidiorida</taxon>
        <taxon>Eimeriorina</taxon>
        <taxon>Cryptosporidiidae</taxon>
        <taxon>Cryptosporidium</taxon>
    </lineage>
</organism>
<feature type="transmembrane region" description="Helical" evidence="1">
    <location>
        <begin position="515"/>
        <end position="539"/>
    </location>
</feature>
<gene>
    <name evidence="2" type="ORF">RS030_111887</name>
</gene>
<keyword evidence="1" id="KW-0812">Transmembrane</keyword>
<reference evidence="2 3" key="1">
    <citation type="submission" date="2023-10" db="EMBL/GenBank/DDBJ databases">
        <title>Comparative genomics analysis reveals potential genetic determinants of host preference in Cryptosporidium xiaoi.</title>
        <authorList>
            <person name="Xiao L."/>
            <person name="Li J."/>
        </authorList>
    </citation>
    <scope>NUCLEOTIDE SEQUENCE [LARGE SCALE GENOMIC DNA]</scope>
    <source>
        <strain evidence="2 3">52996</strain>
    </source>
</reference>
<comment type="caution">
    <text evidence="2">The sequence shown here is derived from an EMBL/GenBank/DDBJ whole genome shotgun (WGS) entry which is preliminary data.</text>
</comment>
<keyword evidence="1" id="KW-1133">Transmembrane helix</keyword>
<keyword evidence="3" id="KW-1185">Reference proteome</keyword>
<keyword evidence="1" id="KW-0472">Membrane</keyword>
<dbReference type="EMBL" id="JAWDEY010000002">
    <property type="protein sequence ID" value="KAK6590880.1"/>
    <property type="molecule type" value="Genomic_DNA"/>
</dbReference>
<protein>
    <submittedName>
        <fullName evidence="2">Uncharacterized protein</fullName>
    </submittedName>
</protein>
<proteinExistence type="predicted"/>
<dbReference type="Proteomes" id="UP001311799">
    <property type="component" value="Unassembled WGS sequence"/>
</dbReference>
<sequence length="644" mass="76006">MLFKRRPLLMIIFLLLTCYFYVEYFNKTIGALSNVYYIRVTNNIRLFGLNSLYLTRRLTSIKDLFGGMEPFLINLKRNKDKLVIYNSQYCKYLKVLLNPWDLPNDCITDKSNENLSYNNSERNVSNLLSHYNYSGFIDNETNYMKEIQRKRFQNNINLIKKLRHDFRMLKIEEFDNGHCEYNISNKWNNSDNIYNRLANISLNIRYNNKHCDENINFNKLWDLGRILCKISSEISSNCDNSKYYFEFLAFVYYNCIFNSNKGNKVKKSLITNENNDIKLLLEVVLCYQSIPIFKIEDNELLLLSKLCEWEYNKHKNSIRSKIDVDEMKFIIKFIRSINYIFLNIDLINVKTKFDYKIINTKKDSLENVSNIKDSFNNNYSSDNKFQIKYFSKLIKLLKIIYNQILIQYDHISEEINGFIESANKTGQNTDKSLINTSNSDKDNTLINNNESSGIKFSDSFSWKQVIDSIFYNSQNILIREHINSMLINIVFDTIVQVFNPWISLFYQTSFIINSYFSIILFLLIVAAILVCFNTIPCFRSDKDSKKTDVLWKKIIRIYKANVMVVLLNLIFILGGLLRYLYLPNEIELSNSNISIIKAVNKILNIILCPFVINIITSFSTIFSILQWQLIWLTSKFSFSSIINL</sequence>
<feature type="transmembrane region" description="Helical" evidence="1">
    <location>
        <begin position="560"/>
        <end position="582"/>
    </location>
</feature>